<proteinExistence type="predicted"/>
<accession>A0A392WCL4</accession>
<evidence type="ECO:0000313" key="1">
    <source>
        <dbReference type="EMBL" id="MCI97529.1"/>
    </source>
</evidence>
<dbReference type="Proteomes" id="UP000265520">
    <property type="component" value="Unassembled WGS sequence"/>
</dbReference>
<sequence length="34" mass="3924">MITAGPASRDLVPTPMRSMLRCSRLWHTRERLAL</sequence>
<evidence type="ECO:0000313" key="2">
    <source>
        <dbReference type="Proteomes" id="UP000265520"/>
    </source>
</evidence>
<protein>
    <submittedName>
        <fullName evidence="1">Uncharacterized protein</fullName>
    </submittedName>
</protein>
<keyword evidence="2" id="KW-1185">Reference proteome</keyword>
<organism evidence="1 2">
    <name type="scientific">Trifolium medium</name>
    <dbReference type="NCBI Taxonomy" id="97028"/>
    <lineage>
        <taxon>Eukaryota</taxon>
        <taxon>Viridiplantae</taxon>
        <taxon>Streptophyta</taxon>
        <taxon>Embryophyta</taxon>
        <taxon>Tracheophyta</taxon>
        <taxon>Spermatophyta</taxon>
        <taxon>Magnoliopsida</taxon>
        <taxon>eudicotyledons</taxon>
        <taxon>Gunneridae</taxon>
        <taxon>Pentapetalae</taxon>
        <taxon>rosids</taxon>
        <taxon>fabids</taxon>
        <taxon>Fabales</taxon>
        <taxon>Fabaceae</taxon>
        <taxon>Papilionoideae</taxon>
        <taxon>50 kb inversion clade</taxon>
        <taxon>NPAAA clade</taxon>
        <taxon>Hologalegina</taxon>
        <taxon>IRL clade</taxon>
        <taxon>Trifolieae</taxon>
        <taxon>Trifolium</taxon>
    </lineage>
</organism>
<comment type="caution">
    <text evidence="1">The sequence shown here is derived from an EMBL/GenBank/DDBJ whole genome shotgun (WGS) entry which is preliminary data.</text>
</comment>
<name>A0A392WCL4_9FABA</name>
<reference evidence="1 2" key="1">
    <citation type="journal article" date="2018" name="Front. Plant Sci.">
        <title>Red Clover (Trifolium pratense) and Zigzag Clover (T. medium) - A Picture of Genomic Similarities and Differences.</title>
        <authorList>
            <person name="Dluhosova J."/>
            <person name="Istvanek J."/>
            <person name="Nedelnik J."/>
            <person name="Repkova J."/>
        </authorList>
    </citation>
    <scope>NUCLEOTIDE SEQUENCE [LARGE SCALE GENOMIC DNA]</scope>
    <source>
        <strain evidence="2">cv. 10/8</strain>
        <tissue evidence="1">Leaf</tissue>
    </source>
</reference>
<dbReference type="AlphaFoldDB" id="A0A392WCL4"/>
<dbReference type="EMBL" id="LXQA011446540">
    <property type="protein sequence ID" value="MCI97529.1"/>
    <property type="molecule type" value="Genomic_DNA"/>
</dbReference>